<keyword evidence="3" id="KW-0805">Transcription regulation</keyword>
<reference evidence="9 10" key="1">
    <citation type="submission" date="2018-05" db="EMBL/GenBank/DDBJ databases">
        <title>Complete genome sequence of sponge-derived Streptomyces sp. HNM0039.</title>
        <authorList>
            <person name="Huang X."/>
            <person name="Zhou S."/>
        </authorList>
    </citation>
    <scope>NUCLEOTIDE SEQUENCE [LARGE SCALE GENOMIC DNA]</scope>
    <source>
        <strain evidence="9 10">HNM0039</strain>
    </source>
</reference>
<dbReference type="Gene3D" id="1.25.40.10">
    <property type="entry name" value="Tetratricopeptide repeat domain"/>
    <property type="match status" value="1"/>
</dbReference>
<dbReference type="Proteomes" id="UP000244900">
    <property type="component" value="Chromosome"/>
</dbReference>
<proteinExistence type="inferred from homology"/>
<dbReference type="PROSITE" id="PS51755">
    <property type="entry name" value="OMPR_PHOB"/>
    <property type="match status" value="1"/>
</dbReference>
<dbReference type="Gene3D" id="1.10.10.10">
    <property type="entry name" value="Winged helix-like DNA-binding domain superfamily/Winged helix DNA-binding domain"/>
    <property type="match status" value="1"/>
</dbReference>
<gene>
    <name evidence="9" type="ORF">DDW44_24250</name>
</gene>
<dbReference type="SUPFAM" id="SSF55073">
    <property type="entry name" value="Nucleotide cyclase"/>
    <property type="match status" value="1"/>
</dbReference>
<dbReference type="SMART" id="SM01043">
    <property type="entry name" value="BTAD"/>
    <property type="match status" value="1"/>
</dbReference>
<evidence type="ECO:0000313" key="9">
    <source>
        <dbReference type="EMBL" id="AWI31538.1"/>
    </source>
</evidence>
<evidence type="ECO:0000256" key="6">
    <source>
        <dbReference type="PROSITE-ProRule" id="PRU01091"/>
    </source>
</evidence>
<evidence type="ECO:0000256" key="5">
    <source>
        <dbReference type="ARBA" id="ARBA00023163"/>
    </source>
</evidence>
<feature type="DNA-binding region" description="OmpR/PhoB-type" evidence="6">
    <location>
        <begin position="1"/>
        <end position="72"/>
    </location>
</feature>
<keyword evidence="5" id="KW-0804">Transcription</keyword>
<feature type="compositionally biased region" description="Basic and acidic residues" evidence="7">
    <location>
        <begin position="274"/>
        <end position="288"/>
    </location>
</feature>
<dbReference type="KEGG" id="stir:DDW44_24250"/>
<dbReference type="AlphaFoldDB" id="A0A2S1SYR5"/>
<dbReference type="InterPro" id="IPR011990">
    <property type="entry name" value="TPR-like_helical_dom_sf"/>
</dbReference>
<dbReference type="InterPro" id="IPR041664">
    <property type="entry name" value="AAA_16"/>
</dbReference>
<dbReference type="Pfam" id="PF03704">
    <property type="entry name" value="BTAD"/>
    <property type="match status" value="1"/>
</dbReference>
<feature type="domain" description="OmpR/PhoB-type" evidence="8">
    <location>
        <begin position="1"/>
        <end position="72"/>
    </location>
</feature>
<dbReference type="InterPro" id="IPR027417">
    <property type="entry name" value="P-loop_NTPase"/>
</dbReference>
<evidence type="ECO:0000256" key="1">
    <source>
        <dbReference type="ARBA" id="ARBA00005820"/>
    </source>
</evidence>
<dbReference type="InterPro" id="IPR029787">
    <property type="entry name" value="Nucleotide_cyclase"/>
</dbReference>
<dbReference type="SUPFAM" id="SSF52540">
    <property type="entry name" value="P-loop containing nucleoside triphosphate hydrolases"/>
    <property type="match status" value="1"/>
</dbReference>
<keyword evidence="4 6" id="KW-0238">DNA-binding</keyword>
<evidence type="ECO:0000256" key="2">
    <source>
        <dbReference type="ARBA" id="ARBA00023012"/>
    </source>
</evidence>
<evidence type="ECO:0000256" key="3">
    <source>
        <dbReference type="ARBA" id="ARBA00023015"/>
    </source>
</evidence>
<accession>A0A2S1SYR5</accession>
<keyword evidence="10" id="KW-1185">Reference proteome</keyword>
<keyword evidence="2" id="KW-0902">Two-component regulatory system</keyword>
<feature type="region of interest" description="Disordered" evidence="7">
    <location>
        <begin position="234"/>
        <end position="288"/>
    </location>
</feature>
<comment type="similarity">
    <text evidence="1">Belongs to the AfsR/DnrI/RedD regulatory family.</text>
</comment>
<dbReference type="InterPro" id="IPR051677">
    <property type="entry name" value="AfsR-DnrI-RedD_regulator"/>
</dbReference>
<dbReference type="SUPFAM" id="SSF48452">
    <property type="entry name" value="TPR-like"/>
    <property type="match status" value="1"/>
</dbReference>
<dbReference type="GO" id="GO:0000160">
    <property type="term" value="P:phosphorelay signal transduction system"/>
    <property type="evidence" value="ECO:0007669"/>
    <property type="project" value="UniProtKB-KW"/>
</dbReference>
<dbReference type="Pfam" id="PF13191">
    <property type="entry name" value="AAA_16"/>
    <property type="match status" value="1"/>
</dbReference>
<evidence type="ECO:0000259" key="8">
    <source>
        <dbReference type="PROSITE" id="PS51755"/>
    </source>
</evidence>
<evidence type="ECO:0000256" key="4">
    <source>
        <dbReference type="ARBA" id="ARBA00023125"/>
    </source>
</evidence>
<protein>
    <recommendedName>
        <fullName evidence="8">OmpR/PhoB-type domain-containing protein</fullName>
    </recommendedName>
</protein>
<dbReference type="InterPro" id="IPR001867">
    <property type="entry name" value="OmpR/PhoB-type_DNA-bd"/>
</dbReference>
<dbReference type="GO" id="GO:0003677">
    <property type="term" value="F:DNA binding"/>
    <property type="evidence" value="ECO:0007669"/>
    <property type="project" value="UniProtKB-UniRule"/>
</dbReference>
<name>A0A2S1SYR5_9ACTN</name>
<dbReference type="PANTHER" id="PTHR35807">
    <property type="entry name" value="TRANSCRIPTIONAL REGULATOR REDD-RELATED"/>
    <property type="match status" value="1"/>
</dbReference>
<dbReference type="PANTHER" id="PTHR35807:SF1">
    <property type="entry name" value="TRANSCRIPTIONAL REGULATOR REDD"/>
    <property type="match status" value="1"/>
</dbReference>
<dbReference type="GO" id="GO:0006355">
    <property type="term" value="P:regulation of DNA-templated transcription"/>
    <property type="evidence" value="ECO:0007669"/>
    <property type="project" value="InterPro"/>
</dbReference>
<organism evidence="9 10">
    <name type="scientific">Streptomyces tirandamycinicus</name>
    <dbReference type="NCBI Taxonomy" id="2174846"/>
    <lineage>
        <taxon>Bacteria</taxon>
        <taxon>Bacillati</taxon>
        <taxon>Actinomycetota</taxon>
        <taxon>Actinomycetes</taxon>
        <taxon>Kitasatosporales</taxon>
        <taxon>Streptomycetaceae</taxon>
        <taxon>Streptomyces</taxon>
    </lineage>
</organism>
<sequence>MLGMLLLRANRVVATSELLAALWPEDNRPTTARKIVQNAVWGLRALFTEDTGEQHAAAPALVTQAPGYVLRVDPEHIDLYRFNHRVAEGRACLAAGRHEEAAGLLRAALDEWHGTALADLAEAGTDWPELTALSQSRLDVMEDRFEAELRSGRHHEILGELVSLAEEEPLRERLCGQLMLALYRCGRQAKALDVFSRVRRSMVEEHGLEPSRELQLLQQNILTHDLSLTPTPRLAAAPERGLPPSYSRPVPEQRGTERPVRRLAMVPPSARPEQGSRPEQGPRADPVLRTERRKVALLLVRTGFPDQATAFAELRSSVTLHDAVTAVAESVVELGGTLAGSLGYISMAVFGLEGDGRDASFDAVLAAIELRARLSQVPGPTWHAVVSAGEVLVRRDPQDAYTSVSVVGRLVDEARSLLATVPAGEIQLTGDAVRNTAGLVRQAPHERPGVRVVTGLRSDDDAALPASPGDHGAERTVLKGLMDRTRRHDAPHLVTILGDQGTGKTRLLTDFLRDIQGGAARVVRVRAGQDTWWTVPDLLRLCCGLGAADAESDRLAEVVRRVAGRGTTAARLLRQIRATQECGAEAGDALQRERDALESWRDLLVLLAREQPLVLCVDDAHLAEHAVLDLLEWLASEPQDAPLFMVVCARPALLKRRPFWGAGLRHAGTLTLEGMPGPADQELGAGWVREPAVRQ</sequence>
<evidence type="ECO:0000256" key="7">
    <source>
        <dbReference type="SAM" id="MobiDB-lite"/>
    </source>
</evidence>
<dbReference type="CDD" id="cd15831">
    <property type="entry name" value="BTAD"/>
    <property type="match status" value="1"/>
</dbReference>
<dbReference type="EMBL" id="CP029188">
    <property type="protein sequence ID" value="AWI31538.1"/>
    <property type="molecule type" value="Genomic_DNA"/>
</dbReference>
<dbReference type="InterPro" id="IPR036388">
    <property type="entry name" value="WH-like_DNA-bd_sf"/>
</dbReference>
<evidence type="ECO:0000313" key="10">
    <source>
        <dbReference type="Proteomes" id="UP000244900"/>
    </source>
</evidence>
<dbReference type="Gene3D" id="3.30.70.1230">
    <property type="entry name" value="Nucleotide cyclase"/>
    <property type="match status" value="1"/>
</dbReference>
<dbReference type="InterPro" id="IPR005158">
    <property type="entry name" value="BTAD"/>
</dbReference>